<dbReference type="EMBL" id="JBHRTF010000002">
    <property type="protein sequence ID" value="MFC3114796.1"/>
    <property type="molecule type" value="Genomic_DNA"/>
</dbReference>
<comment type="caution">
    <text evidence="1">The sequence shown here is derived from an EMBL/GenBank/DDBJ whole genome shotgun (WGS) entry which is preliminary data.</text>
</comment>
<dbReference type="RefSeq" id="WP_378116460.1">
    <property type="nucleotide sequence ID" value="NZ_JBHRTF010000002.1"/>
</dbReference>
<dbReference type="Gene3D" id="3.60.160.10">
    <property type="entry name" value="Mitochondrial biogenesis AIM24"/>
    <property type="match status" value="1"/>
</dbReference>
<dbReference type="PANTHER" id="PTHR43657">
    <property type="entry name" value="TRYPTOPHAN RNA-BINDING ATTENUATOR PROTEIN-LIKE PROTEIN"/>
    <property type="match status" value="1"/>
</dbReference>
<dbReference type="Proteomes" id="UP001595555">
    <property type="component" value="Unassembled WGS sequence"/>
</dbReference>
<dbReference type="Gene3D" id="3.30.1390.10">
    <property type="match status" value="1"/>
</dbReference>
<gene>
    <name evidence="1" type="ORF">ACFODX_04440</name>
</gene>
<dbReference type="Pfam" id="PF01987">
    <property type="entry name" value="AIM24"/>
    <property type="match status" value="1"/>
</dbReference>
<dbReference type="InterPro" id="IPR002838">
    <property type="entry name" value="AIM24"/>
</dbReference>
<dbReference type="InterPro" id="IPR036983">
    <property type="entry name" value="AIM24_sf"/>
</dbReference>
<dbReference type="NCBIfam" id="TIGR00266">
    <property type="entry name" value="TIGR00266 family protein"/>
    <property type="match status" value="1"/>
</dbReference>
<sequence>MENLFKVQLNGELVAGADLATATENFAQLFKITPEKATQMLSRLPVTVKNNVDEATAQKFKTAIEKAGFVCEIKPLAETKVSPLAPVPAQAAPVNPAAVVAPESFKGFQYKIEGRPDYAFLTVQIPANETLKVEASAMATMDTHLEMKTKLKGGFGRFLTGESLFLNEFKATKGAGEIGIAPGTPGDMVHQYLEGQTLFIQNSAFVAATMGVNLETKWQGMLKGFFSGESFFLIRASGQGDLWFNSYGAIIEIDVEDDYVVDTGNIVAFTDGMQYEITKVGGYKSLFFSGEGFVCRFRGQGKVWIQTRNAQAFVSWAHYFRPAGGA</sequence>
<organism evidence="1 2">
    <name type="scientific">Cellvibrio fontiphilus</name>
    <dbReference type="NCBI Taxonomy" id="1815559"/>
    <lineage>
        <taxon>Bacteria</taxon>
        <taxon>Pseudomonadati</taxon>
        <taxon>Pseudomonadota</taxon>
        <taxon>Gammaproteobacteria</taxon>
        <taxon>Cellvibrionales</taxon>
        <taxon>Cellvibrionaceae</taxon>
        <taxon>Cellvibrio</taxon>
    </lineage>
</organism>
<dbReference type="SUPFAM" id="SSF51219">
    <property type="entry name" value="TRAP-like"/>
    <property type="match status" value="1"/>
</dbReference>
<keyword evidence="2" id="KW-1185">Reference proteome</keyword>
<dbReference type="PANTHER" id="PTHR43657:SF1">
    <property type="entry name" value="ALTERED INHERITANCE OF MITOCHONDRIA PROTEIN 24, MITOCHONDRIAL"/>
    <property type="match status" value="1"/>
</dbReference>
<dbReference type="InterPro" id="IPR014719">
    <property type="entry name" value="Ribosomal_bL12_C/ClpS-like"/>
</dbReference>
<protein>
    <submittedName>
        <fullName evidence="1">TIGR00266 family protein</fullName>
    </submittedName>
</protein>
<name>A0ABV7FB67_9GAMM</name>
<evidence type="ECO:0000313" key="1">
    <source>
        <dbReference type="EMBL" id="MFC3114796.1"/>
    </source>
</evidence>
<accession>A0ABV7FB67</accession>
<reference evidence="2" key="1">
    <citation type="journal article" date="2019" name="Int. J. Syst. Evol. Microbiol.">
        <title>The Global Catalogue of Microorganisms (GCM) 10K type strain sequencing project: providing services to taxonomists for standard genome sequencing and annotation.</title>
        <authorList>
            <consortium name="The Broad Institute Genomics Platform"/>
            <consortium name="The Broad Institute Genome Sequencing Center for Infectious Disease"/>
            <person name="Wu L."/>
            <person name="Ma J."/>
        </authorList>
    </citation>
    <scope>NUCLEOTIDE SEQUENCE [LARGE SCALE GENOMIC DNA]</scope>
    <source>
        <strain evidence="2">KCTC 52237</strain>
    </source>
</reference>
<proteinExistence type="predicted"/>
<evidence type="ECO:0000313" key="2">
    <source>
        <dbReference type="Proteomes" id="UP001595555"/>
    </source>
</evidence>
<dbReference type="InterPro" id="IPR016031">
    <property type="entry name" value="Trp_RNA-bd_attenuator-like_dom"/>
</dbReference>